<feature type="active site" description="For GATase activity" evidence="8">
    <location>
        <position position="2"/>
    </location>
</feature>
<dbReference type="Gene3D" id="3.60.20.10">
    <property type="entry name" value="Glutamine Phosphoribosylpyrophosphate, subunit 1, domain 1"/>
    <property type="match status" value="1"/>
</dbReference>
<dbReference type="InterPro" id="IPR017932">
    <property type="entry name" value="GATase_2_dom"/>
</dbReference>
<dbReference type="InterPro" id="IPR033738">
    <property type="entry name" value="AsnB_N"/>
</dbReference>
<dbReference type="NCBIfam" id="TIGR01536">
    <property type="entry name" value="asn_synth_AEB"/>
    <property type="match status" value="1"/>
</dbReference>
<evidence type="ECO:0000256" key="8">
    <source>
        <dbReference type="PIRSR" id="PIRSR001589-1"/>
    </source>
</evidence>
<evidence type="ECO:0000313" key="11">
    <source>
        <dbReference type="EMBL" id="SFT77366.1"/>
    </source>
</evidence>
<dbReference type="EMBL" id="FPBF01000002">
    <property type="protein sequence ID" value="SFT77366.1"/>
    <property type="molecule type" value="Genomic_DNA"/>
</dbReference>
<evidence type="ECO:0000313" key="12">
    <source>
        <dbReference type="Proteomes" id="UP000199673"/>
    </source>
</evidence>
<keyword evidence="8" id="KW-0061">Asparagine biosynthesis</keyword>
<dbReference type="EC" id="6.3.5.4" evidence="3"/>
<dbReference type="STRING" id="305507.SAMN04489724_2145"/>
<dbReference type="InterPro" id="IPR029055">
    <property type="entry name" value="Ntn_hydrolases_N"/>
</dbReference>
<dbReference type="InterPro" id="IPR014729">
    <property type="entry name" value="Rossmann-like_a/b/a_fold"/>
</dbReference>
<dbReference type="SUPFAM" id="SSF52402">
    <property type="entry name" value="Adenine nucleotide alpha hydrolases-like"/>
    <property type="match status" value="1"/>
</dbReference>
<feature type="binding site" evidence="9">
    <location>
        <begin position="356"/>
        <end position="357"/>
    </location>
    <ligand>
        <name>ATP</name>
        <dbReference type="ChEBI" id="CHEBI:30616"/>
    </ligand>
</feature>
<dbReference type="Pfam" id="PF00733">
    <property type="entry name" value="Asn_synthase"/>
    <property type="match status" value="1"/>
</dbReference>
<evidence type="ECO:0000256" key="9">
    <source>
        <dbReference type="PIRSR" id="PIRSR001589-2"/>
    </source>
</evidence>
<organism evidence="11 12">
    <name type="scientific">Algoriphagus locisalis</name>
    <dbReference type="NCBI Taxonomy" id="305507"/>
    <lineage>
        <taxon>Bacteria</taxon>
        <taxon>Pseudomonadati</taxon>
        <taxon>Bacteroidota</taxon>
        <taxon>Cytophagia</taxon>
        <taxon>Cytophagales</taxon>
        <taxon>Cyclobacteriaceae</taxon>
        <taxon>Algoriphagus</taxon>
    </lineage>
</organism>
<dbReference type="GO" id="GO:0005524">
    <property type="term" value="F:ATP binding"/>
    <property type="evidence" value="ECO:0007669"/>
    <property type="project" value="UniProtKB-KW"/>
</dbReference>
<keyword evidence="4 9" id="KW-0547">Nucleotide-binding</keyword>
<comment type="similarity">
    <text evidence="2">Belongs to the asparagine synthetase family.</text>
</comment>
<dbReference type="InterPro" id="IPR001962">
    <property type="entry name" value="Asn_synthase"/>
</dbReference>
<dbReference type="AlphaFoldDB" id="A0A1I7AR17"/>
<comment type="catalytic activity">
    <reaction evidence="7">
        <text>L-aspartate + L-glutamine + ATP + H2O = L-asparagine + L-glutamate + AMP + diphosphate + H(+)</text>
        <dbReference type="Rhea" id="RHEA:12228"/>
        <dbReference type="ChEBI" id="CHEBI:15377"/>
        <dbReference type="ChEBI" id="CHEBI:15378"/>
        <dbReference type="ChEBI" id="CHEBI:29985"/>
        <dbReference type="ChEBI" id="CHEBI:29991"/>
        <dbReference type="ChEBI" id="CHEBI:30616"/>
        <dbReference type="ChEBI" id="CHEBI:33019"/>
        <dbReference type="ChEBI" id="CHEBI:58048"/>
        <dbReference type="ChEBI" id="CHEBI:58359"/>
        <dbReference type="ChEBI" id="CHEBI:456215"/>
        <dbReference type="EC" id="6.3.5.4"/>
    </reaction>
</comment>
<dbReference type="CDD" id="cd01991">
    <property type="entry name" value="Asn_synthase_B_C"/>
    <property type="match status" value="1"/>
</dbReference>
<evidence type="ECO:0000256" key="7">
    <source>
        <dbReference type="ARBA" id="ARBA00048741"/>
    </source>
</evidence>
<accession>A0A1I7AR17</accession>
<protein>
    <recommendedName>
        <fullName evidence="3">asparagine synthase (glutamine-hydrolyzing)</fullName>
        <ecNumber evidence="3">6.3.5.4</ecNumber>
    </recommendedName>
</protein>
<keyword evidence="8" id="KW-0028">Amino-acid biosynthesis</keyword>
<dbReference type="PANTHER" id="PTHR43284:SF1">
    <property type="entry name" value="ASPARAGINE SYNTHETASE"/>
    <property type="match status" value="1"/>
</dbReference>
<dbReference type="InterPro" id="IPR051786">
    <property type="entry name" value="ASN_synthetase/amidase"/>
</dbReference>
<dbReference type="PANTHER" id="PTHR43284">
    <property type="entry name" value="ASPARAGINE SYNTHETASE (GLUTAMINE-HYDROLYZING)"/>
    <property type="match status" value="1"/>
</dbReference>
<dbReference type="OrthoDB" id="9763290at2"/>
<dbReference type="InterPro" id="IPR006426">
    <property type="entry name" value="Asn_synth_AEB"/>
</dbReference>
<dbReference type="Gene3D" id="3.40.50.620">
    <property type="entry name" value="HUPs"/>
    <property type="match status" value="1"/>
</dbReference>
<evidence type="ECO:0000256" key="1">
    <source>
        <dbReference type="ARBA" id="ARBA00005187"/>
    </source>
</evidence>
<evidence type="ECO:0000256" key="3">
    <source>
        <dbReference type="ARBA" id="ARBA00012737"/>
    </source>
</evidence>
<evidence type="ECO:0000256" key="2">
    <source>
        <dbReference type="ARBA" id="ARBA00005752"/>
    </source>
</evidence>
<keyword evidence="5 9" id="KW-0067">ATP-binding</keyword>
<feature type="binding site" evidence="9">
    <location>
        <position position="98"/>
    </location>
    <ligand>
        <name>L-glutamine</name>
        <dbReference type="ChEBI" id="CHEBI:58359"/>
    </ligand>
</feature>
<keyword evidence="6 8" id="KW-0315">Glutamine amidotransferase</keyword>
<dbReference type="SUPFAM" id="SSF56235">
    <property type="entry name" value="N-terminal nucleophile aminohydrolases (Ntn hydrolases)"/>
    <property type="match status" value="1"/>
</dbReference>
<feature type="domain" description="Glutamine amidotransferase type-2" evidence="10">
    <location>
        <begin position="2"/>
        <end position="209"/>
    </location>
</feature>
<dbReference type="PROSITE" id="PS51278">
    <property type="entry name" value="GATASE_TYPE_2"/>
    <property type="match status" value="1"/>
</dbReference>
<dbReference type="GO" id="GO:0006529">
    <property type="term" value="P:asparagine biosynthetic process"/>
    <property type="evidence" value="ECO:0007669"/>
    <property type="project" value="UniProtKB-KW"/>
</dbReference>
<evidence type="ECO:0000259" key="10">
    <source>
        <dbReference type="PROSITE" id="PS51278"/>
    </source>
</evidence>
<evidence type="ECO:0000256" key="5">
    <source>
        <dbReference type="ARBA" id="ARBA00022840"/>
    </source>
</evidence>
<dbReference type="GO" id="GO:0005829">
    <property type="term" value="C:cytosol"/>
    <property type="evidence" value="ECO:0007669"/>
    <property type="project" value="TreeGrafter"/>
</dbReference>
<name>A0A1I7AR17_9BACT</name>
<evidence type="ECO:0000256" key="4">
    <source>
        <dbReference type="ARBA" id="ARBA00022741"/>
    </source>
</evidence>
<evidence type="ECO:0000256" key="6">
    <source>
        <dbReference type="ARBA" id="ARBA00022962"/>
    </source>
</evidence>
<keyword evidence="12" id="KW-1185">Reference proteome</keyword>
<gene>
    <name evidence="11" type="ORF">SAMN04489724_2145</name>
</gene>
<sequence length="591" mass="68118">MCGIHLIWGKGANEEAIESMLQQSMHRGPDQQGSFSPWPGLWIGVNRLKIIHTGAEADQPFMAPDGRSLLIWNGEIYNFQEIRNSLLRMGICFITQSDTEVVLHVLRLFGVKGLEKLQGMYAIIYIDLIEKSVLVARDSNGEKPLYYAQSPDALIISSECRSIQKLKSSQLEVRQFEAFYYCRAPMLGNTFYKGIHEWKPARFTKILNHSAFRWDTISNQIKSQTEPTFADFKDSLSETILRQFHADVPVGIQLSGGADSSLLYALWYKESGKPLPSYTIQLEQKCRKKYADGDAAIRFAKQFPSHHQLVEIDQKAFWENWEEYLESVDQPIGDSAGFLNWMIGKEAKKSVKVLVSGAGADELWGGYQRHKAFDIYQKRKDLLLRFQGIFGKLPLGRSYQKFISAIDPTPQNTFLNFSGLDNVPADLAQDYERIFDKNLPEYQQMLDFDRQVYLVQDVLKIQDNALMAHSIEGRSPYLDACMLDLWRSVKDEKLLKGKPWIRKFLNELDLSWISERKKMGFGLPLQEWFAENGEFAKRIFSSIKIFEKTHGEFFPAEMRRLAAKPELGTKHHFLTLYNLFLLAEWVKLQKL</sequence>
<dbReference type="Pfam" id="PF13537">
    <property type="entry name" value="GATase_7"/>
    <property type="match status" value="1"/>
</dbReference>
<dbReference type="CDD" id="cd00712">
    <property type="entry name" value="AsnB"/>
    <property type="match status" value="1"/>
</dbReference>
<dbReference type="PIRSF" id="PIRSF001589">
    <property type="entry name" value="Asn_synthetase_glu-h"/>
    <property type="match status" value="1"/>
</dbReference>
<dbReference type="RefSeq" id="WP_091692680.1">
    <property type="nucleotide sequence ID" value="NZ_FPBF01000002.1"/>
</dbReference>
<dbReference type="GO" id="GO:0004066">
    <property type="term" value="F:asparagine synthase (glutamine-hydrolyzing) activity"/>
    <property type="evidence" value="ECO:0007669"/>
    <property type="project" value="UniProtKB-EC"/>
</dbReference>
<feature type="binding site" evidence="9">
    <location>
        <position position="280"/>
    </location>
    <ligand>
        <name>ATP</name>
        <dbReference type="ChEBI" id="CHEBI:30616"/>
    </ligand>
</feature>
<reference evidence="12" key="1">
    <citation type="submission" date="2016-10" db="EMBL/GenBank/DDBJ databases">
        <authorList>
            <person name="Varghese N."/>
            <person name="Submissions S."/>
        </authorList>
    </citation>
    <scope>NUCLEOTIDE SEQUENCE [LARGE SCALE GENOMIC DNA]</scope>
    <source>
        <strain evidence="12">DSM 23445</strain>
    </source>
</reference>
<comment type="pathway">
    <text evidence="1">Amino-acid biosynthesis; L-asparagine biosynthesis; L-asparagine from L-aspartate (L-Gln route): step 1/1.</text>
</comment>
<dbReference type="Proteomes" id="UP000199673">
    <property type="component" value="Unassembled WGS sequence"/>
</dbReference>
<proteinExistence type="inferred from homology"/>